<accession>A0A517RDN9</accession>
<dbReference type="EMBL" id="CP036269">
    <property type="protein sequence ID" value="QDT41990.1"/>
    <property type="molecule type" value="Genomic_DNA"/>
</dbReference>
<dbReference type="GO" id="GO:0005524">
    <property type="term" value="F:ATP binding"/>
    <property type="evidence" value="ECO:0007669"/>
    <property type="project" value="UniProtKB-KW"/>
</dbReference>
<keyword evidence="8" id="KW-0406">Ion transport</keyword>
<evidence type="ECO:0000313" key="13">
    <source>
        <dbReference type="Proteomes" id="UP000317171"/>
    </source>
</evidence>
<feature type="region of interest" description="Disordered" evidence="10">
    <location>
        <begin position="254"/>
        <end position="284"/>
    </location>
</feature>
<dbReference type="PROSITE" id="PS00211">
    <property type="entry name" value="ABC_TRANSPORTER_1"/>
    <property type="match status" value="1"/>
</dbReference>
<keyword evidence="4" id="KW-0410">Iron transport</keyword>
<evidence type="ECO:0000256" key="3">
    <source>
        <dbReference type="ARBA" id="ARBA00022475"/>
    </source>
</evidence>
<dbReference type="KEGG" id="gaz:Pan241w_20700"/>
<feature type="domain" description="ABC transporter" evidence="11">
    <location>
        <begin position="4"/>
        <end position="240"/>
    </location>
</feature>
<name>A0A517RDN9_9PLAN</name>
<keyword evidence="6 12" id="KW-0067">ATP-binding</keyword>
<evidence type="ECO:0000256" key="5">
    <source>
        <dbReference type="ARBA" id="ARBA00022741"/>
    </source>
</evidence>
<dbReference type="InterPro" id="IPR051535">
    <property type="entry name" value="Siderophore_ABC-ATPase"/>
</dbReference>
<dbReference type="PANTHER" id="PTHR42771:SF2">
    <property type="entry name" value="IRON(3+)-HYDROXAMATE IMPORT ATP-BINDING PROTEIN FHUC"/>
    <property type="match status" value="1"/>
</dbReference>
<dbReference type="SMART" id="SM00382">
    <property type="entry name" value="AAA"/>
    <property type="match status" value="1"/>
</dbReference>
<evidence type="ECO:0000256" key="2">
    <source>
        <dbReference type="ARBA" id="ARBA00022448"/>
    </source>
</evidence>
<comment type="subcellular location">
    <subcellularLocation>
        <location evidence="1">Cell membrane</location>
        <topology evidence="1">Peripheral membrane protein</topology>
    </subcellularLocation>
</comment>
<organism evidence="12 13">
    <name type="scientific">Gimesia alba</name>
    <dbReference type="NCBI Taxonomy" id="2527973"/>
    <lineage>
        <taxon>Bacteria</taxon>
        <taxon>Pseudomonadati</taxon>
        <taxon>Planctomycetota</taxon>
        <taxon>Planctomycetia</taxon>
        <taxon>Planctomycetales</taxon>
        <taxon>Planctomycetaceae</taxon>
        <taxon>Gimesia</taxon>
    </lineage>
</organism>
<evidence type="ECO:0000259" key="11">
    <source>
        <dbReference type="PROSITE" id="PS50893"/>
    </source>
</evidence>
<evidence type="ECO:0000256" key="10">
    <source>
        <dbReference type="SAM" id="MobiDB-lite"/>
    </source>
</evidence>
<dbReference type="Pfam" id="PF00005">
    <property type="entry name" value="ABC_tran"/>
    <property type="match status" value="1"/>
</dbReference>
<evidence type="ECO:0000313" key="12">
    <source>
        <dbReference type="EMBL" id="QDT41990.1"/>
    </source>
</evidence>
<dbReference type="AlphaFoldDB" id="A0A517RDN9"/>
<dbReference type="CDD" id="cd03214">
    <property type="entry name" value="ABC_Iron-Siderophores_B12_Hemin"/>
    <property type="match status" value="1"/>
</dbReference>
<dbReference type="Gene3D" id="3.40.50.300">
    <property type="entry name" value="P-loop containing nucleotide triphosphate hydrolases"/>
    <property type="match status" value="1"/>
</dbReference>
<dbReference type="PANTHER" id="PTHR42771">
    <property type="entry name" value="IRON(3+)-HYDROXAMATE IMPORT ATP-BINDING PROTEIN FHUC"/>
    <property type="match status" value="1"/>
</dbReference>
<dbReference type="OrthoDB" id="9787851at2"/>
<dbReference type="GO" id="GO:0016887">
    <property type="term" value="F:ATP hydrolysis activity"/>
    <property type="evidence" value="ECO:0007669"/>
    <property type="project" value="InterPro"/>
</dbReference>
<dbReference type="GO" id="GO:0005886">
    <property type="term" value="C:plasma membrane"/>
    <property type="evidence" value="ECO:0007669"/>
    <property type="project" value="UniProtKB-SubCell"/>
</dbReference>
<dbReference type="GO" id="GO:0006826">
    <property type="term" value="P:iron ion transport"/>
    <property type="evidence" value="ECO:0007669"/>
    <property type="project" value="UniProtKB-KW"/>
</dbReference>
<sequence>MIQLKSKSLSLRYDGDEVVRQLSLELPANQITTLIGPNGSGKSTLLKGLARLMKPTHGAAYLDGQEIHKMNTREVARRVSILTQQVDAPDGLVVRELLAYGRFPHANWLGYSSQKDLQAIDRALDIAGIAHLADRPLGELSGGQRQLAWISMTLAQDAEIMLLDEPTTFLDLAHQLEVLNVLQRLQQEHQRTIVLVLHDINQAARFSHYMVALREGEIAWQGSPAEVMTTEMLSQVFGVEAEVSNDATTHAPYCVPIRPVSRQSKSDDGDRESSHGNRSGAGGN</sequence>
<dbReference type="InterPro" id="IPR027417">
    <property type="entry name" value="P-loop_NTPase"/>
</dbReference>
<evidence type="ECO:0000256" key="6">
    <source>
        <dbReference type="ARBA" id="ARBA00022840"/>
    </source>
</evidence>
<evidence type="ECO:0000256" key="8">
    <source>
        <dbReference type="ARBA" id="ARBA00023065"/>
    </source>
</evidence>
<reference evidence="12 13" key="1">
    <citation type="submission" date="2019-02" db="EMBL/GenBank/DDBJ databases">
        <title>Deep-cultivation of Planctomycetes and their phenomic and genomic characterization uncovers novel biology.</title>
        <authorList>
            <person name="Wiegand S."/>
            <person name="Jogler M."/>
            <person name="Boedeker C."/>
            <person name="Pinto D."/>
            <person name="Vollmers J."/>
            <person name="Rivas-Marin E."/>
            <person name="Kohn T."/>
            <person name="Peeters S.H."/>
            <person name="Heuer A."/>
            <person name="Rast P."/>
            <person name="Oberbeckmann S."/>
            <person name="Bunk B."/>
            <person name="Jeske O."/>
            <person name="Meyerdierks A."/>
            <person name="Storesund J.E."/>
            <person name="Kallscheuer N."/>
            <person name="Luecker S."/>
            <person name="Lage O.M."/>
            <person name="Pohl T."/>
            <person name="Merkel B.J."/>
            <person name="Hornburger P."/>
            <person name="Mueller R.-W."/>
            <person name="Bruemmer F."/>
            <person name="Labrenz M."/>
            <person name="Spormann A.M."/>
            <person name="Op den Camp H."/>
            <person name="Overmann J."/>
            <person name="Amann R."/>
            <person name="Jetten M.S.M."/>
            <person name="Mascher T."/>
            <person name="Medema M.H."/>
            <person name="Devos D.P."/>
            <person name="Kaster A.-K."/>
            <person name="Ovreas L."/>
            <person name="Rohde M."/>
            <person name="Galperin M.Y."/>
            <person name="Jogler C."/>
        </authorList>
    </citation>
    <scope>NUCLEOTIDE SEQUENCE [LARGE SCALE GENOMIC DNA]</scope>
    <source>
        <strain evidence="12 13">Pan241w</strain>
    </source>
</reference>
<proteinExistence type="predicted"/>
<keyword evidence="13" id="KW-1185">Reference proteome</keyword>
<dbReference type="FunFam" id="3.40.50.300:FF:000134">
    <property type="entry name" value="Iron-enterobactin ABC transporter ATP-binding protein"/>
    <property type="match status" value="1"/>
</dbReference>
<dbReference type="InterPro" id="IPR003593">
    <property type="entry name" value="AAA+_ATPase"/>
</dbReference>
<evidence type="ECO:0000256" key="7">
    <source>
        <dbReference type="ARBA" id="ARBA00023004"/>
    </source>
</evidence>
<evidence type="ECO:0000256" key="9">
    <source>
        <dbReference type="ARBA" id="ARBA00023136"/>
    </source>
</evidence>
<feature type="compositionally biased region" description="Basic and acidic residues" evidence="10">
    <location>
        <begin position="264"/>
        <end position="275"/>
    </location>
</feature>
<evidence type="ECO:0000256" key="1">
    <source>
        <dbReference type="ARBA" id="ARBA00004202"/>
    </source>
</evidence>
<dbReference type="InterPro" id="IPR017871">
    <property type="entry name" value="ABC_transporter-like_CS"/>
</dbReference>
<evidence type="ECO:0000256" key="4">
    <source>
        <dbReference type="ARBA" id="ARBA00022496"/>
    </source>
</evidence>
<dbReference type="InterPro" id="IPR003439">
    <property type="entry name" value="ABC_transporter-like_ATP-bd"/>
</dbReference>
<keyword evidence="9" id="KW-0472">Membrane</keyword>
<protein>
    <submittedName>
        <fullName evidence="12">Putative siderophore transport system ATP-binding protein YusV</fullName>
    </submittedName>
</protein>
<keyword evidence="3" id="KW-1003">Cell membrane</keyword>
<dbReference type="RefSeq" id="WP_145214448.1">
    <property type="nucleotide sequence ID" value="NZ_CP036269.1"/>
</dbReference>
<keyword evidence="2" id="KW-0813">Transport</keyword>
<dbReference type="PROSITE" id="PS50893">
    <property type="entry name" value="ABC_TRANSPORTER_2"/>
    <property type="match status" value="1"/>
</dbReference>
<keyword evidence="7" id="KW-0408">Iron</keyword>
<gene>
    <name evidence="12" type="primary">yusV_2</name>
    <name evidence="12" type="ORF">Pan241w_20700</name>
</gene>
<dbReference type="Proteomes" id="UP000317171">
    <property type="component" value="Chromosome"/>
</dbReference>
<dbReference type="SUPFAM" id="SSF52540">
    <property type="entry name" value="P-loop containing nucleoside triphosphate hydrolases"/>
    <property type="match status" value="1"/>
</dbReference>
<keyword evidence="5" id="KW-0547">Nucleotide-binding</keyword>